<reference evidence="4" key="1">
    <citation type="submission" date="2021-02" db="EMBL/GenBank/DDBJ databases">
        <authorList>
            <person name="Nowell W R."/>
        </authorList>
    </citation>
    <scope>NUCLEOTIDE SEQUENCE</scope>
</reference>
<sequence length="359" mass="41255">MFSRRRLTTGKNEMERTASYHDLSLHENDLIIISFHHIAFDNSSLKPFIKAFQQACWTSRNQQSAPPTLQYIDFALYEQRLLADRNSDSKMNRAHRYWTNLLNGYDWNKICRYVPNENRTEQNASGRSYSSRFSFDQSIVDEMILFTSTNNIIMFSLCLACYYILLLKLTGDNDLCISGVMANRFKEEMINLIGMFVNILPYRINVEPKYSFGDFVQKIHKLSNDILEHACLPYQYIVNSHNEQTQQIFPSSLFQYESLVSSLTAKNNLECTVDDGDVAVLEAYFDRDRSHGNGVVAFDVGVGYPRSCSSLIIDEISMVGFTMFQQVDARLQPEMCGPRGLTRGDRGATWYGRGGCENF</sequence>
<dbReference type="GO" id="GO:0005829">
    <property type="term" value="C:cytosol"/>
    <property type="evidence" value="ECO:0007669"/>
    <property type="project" value="TreeGrafter"/>
</dbReference>
<dbReference type="Proteomes" id="UP000663852">
    <property type="component" value="Unassembled WGS sequence"/>
</dbReference>
<evidence type="ECO:0000313" key="4">
    <source>
        <dbReference type="EMBL" id="CAF1476831.1"/>
    </source>
</evidence>
<protein>
    <recommendedName>
        <fullName evidence="2">Condensation domain-containing protein</fullName>
    </recommendedName>
</protein>
<name>A0A815RG66_ADIRI</name>
<dbReference type="GO" id="GO:0003824">
    <property type="term" value="F:catalytic activity"/>
    <property type="evidence" value="ECO:0007669"/>
    <property type="project" value="InterPro"/>
</dbReference>
<dbReference type="GO" id="GO:0031177">
    <property type="term" value="F:phosphopantetheine binding"/>
    <property type="evidence" value="ECO:0007669"/>
    <property type="project" value="TreeGrafter"/>
</dbReference>
<dbReference type="GO" id="GO:0044550">
    <property type="term" value="P:secondary metabolite biosynthetic process"/>
    <property type="evidence" value="ECO:0007669"/>
    <property type="project" value="TreeGrafter"/>
</dbReference>
<evidence type="ECO:0000313" key="6">
    <source>
        <dbReference type="Proteomes" id="UP000663852"/>
    </source>
</evidence>
<comment type="caution">
    <text evidence="4">The sequence shown here is derived from an EMBL/GenBank/DDBJ whole genome shotgun (WGS) entry which is preliminary data.</text>
</comment>
<proteinExistence type="predicted"/>
<dbReference type="Gene3D" id="3.30.559.30">
    <property type="entry name" value="Nonribosomal peptide synthetase, condensation domain"/>
    <property type="match status" value="1"/>
</dbReference>
<keyword evidence="1" id="KW-0472">Membrane</keyword>
<dbReference type="PANTHER" id="PTHR45527">
    <property type="entry name" value="NONRIBOSOMAL PEPTIDE SYNTHETASE"/>
    <property type="match status" value="1"/>
</dbReference>
<dbReference type="Proteomes" id="UP000663828">
    <property type="component" value="Unassembled WGS sequence"/>
</dbReference>
<evidence type="ECO:0000259" key="2">
    <source>
        <dbReference type="Pfam" id="PF00668"/>
    </source>
</evidence>
<dbReference type="EMBL" id="CAJNOR010002375">
    <property type="protein sequence ID" value="CAF1285392.1"/>
    <property type="molecule type" value="Genomic_DNA"/>
</dbReference>
<feature type="transmembrane region" description="Helical" evidence="1">
    <location>
        <begin position="143"/>
        <end position="165"/>
    </location>
</feature>
<dbReference type="GO" id="GO:0043041">
    <property type="term" value="P:amino acid activation for nonribosomal peptide biosynthetic process"/>
    <property type="evidence" value="ECO:0007669"/>
    <property type="project" value="TreeGrafter"/>
</dbReference>
<keyword evidence="5" id="KW-1185">Reference proteome</keyword>
<evidence type="ECO:0000313" key="5">
    <source>
        <dbReference type="Proteomes" id="UP000663828"/>
    </source>
</evidence>
<dbReference type="Pfam" id="PF00668">
    <property type="entry name" value="Condensation"/>
    <property type="match status" value="1"/>
</dbReference>
<dbReference type="AlphaFoldDB" id="A0A815RG66"/>
<dbReference type="InterPro" id="IPR001242">
    <property type="entry name" value="Condensation_dom"/>
</dbReference>
<keyword evidence="1" id="KW-1133">Transmembrane helix</keyword>
<accession>A0A815RG66</accession>
<gene>
    <name evidence="4" type="ORF">EDS130_LOCUS41171</name>
    <name evidence="3" type="ORF">XAT740_LOCUS28045</name>
</gene>
<dbReference type="InterPro" id="IPR023213">
    <property type="entry name" value="CAT-like_dom_sf"/>
</dbReference>
<evidence type="ECO:0000256" key="1">
    <source>
        <dbReference type="SAM" id="Phobius"/>
    </source>
</evidence>
<dbReference type="Gene3D" id="3.30.559.10">
    <property type="entry name" value="Chloramphenicol acetyltransferase-like domain"/>
    <property type="match status" value="1"/>
</dbReference>
<dbReference type="EMBL" id="CAJNOJ010000528">
    <property type="protein sequence ID" value="CAF1476831.1"/>
    <property type="molecule type" value="Genomic_DNA"/>
</dbReference>
<keyword evidence="1" id="KW-0812">Transmembrane</keyword>
<dbReference type="SUPFAM" id="SSF52777">
    <property type="entry name" value="CoA-dependent acyltransferases"/>
    <property type="match status" value="2"/>
</dbReference>
<feature type="domain" description="Condensation" evidence="2">
    <location>
        <begin position="27"/>
        <end position="258"/>
    </location>
</feature>
<organism evidence="4 6">
    <name type="scientific">Adineta ricciae</name>
    <name type="common">Rotifer</name>
    <dbReference type="NCBI Taxonomy" id="249248"/>
    <lineage>
        <taxon>Eukaryota</taxon>
        <taxon>Metazoa</taxon>
        <taxon>Spiralia</taxon>
        <taxon>Gnathifera</taxon>
        <taxon>Rotifera</taxon>
        <taxon>Eurotatoria</taxon>
        <taxon>Bdelloidea</taxon>
        <taxon>Adinetida</taxon>
        <taxon>Adinetidae</taxon>
        <taxon>Adineta</taxon>
    </lineage>
</organism>
<dbReference type="PANTHER" id="PTHR45527:SF1">
    <property type="entry name" value="FATTY ACID SYNTHASE"/>
    <property type="match status" value="1"/>
</dbReference>
<evidence type="ECO:0000313" key="3">
    <source>
        <dbReference type="EMBL" id="CAF1285392.1"/>
    </source>
</evidence>
<dbReference type="OrthoDB" id="10057366at2759"/>